<keyword evidence="4" id="KW-0677">Repeat</keyword>
<feature type="chain" id="PRO_5030865499" description="Ig-like domain-containing protein" evidence="10">
    <location>
        <begin position="24"/>
        <end position="619"/>
    </location>
</feature>
<evidence type="ECO:0000313" key="12">
    <source>
        <dbReference type="Ensembl" id="ENSXETP00000105424"/>
    </source>
</evidence>
<dbReference type="SMART" id="SM00409">
    <property type="entry name" value="IG"/>
    <property type="match status" value="4"/>
</dbReference>
<evidence type="ECO:0000256" key="1">
    <source>
        <dbReference type="ARBA" id="ARBA00004167"/>
    </source>
</evidence>
<keyword evidence="2 9" id="KW-0812">Transmembrane</keyword>
<dbReference type="Ensembl" id="ENSXETT00000112077">
    <property type="protein sequence ID" value="ENSXETP00000105424"/>
    <property type="gene ID" value="ENSXETG00000042336"/>
</dbReference>
<dbReference type="InterPro" id="IPR036179">
    <property type="entry name" value="Ig-like_dom_sf"/>
</dbReference>
<keyword evidence="7" id="KW-1015">Disulfide bond</keyword>
<dbReference type="AlphaFoldDB" id="A0A803JC29"/>
<dbReference type="CDD" id="cd00096">
    <property type="entry name" value="Ig"/>
    <property type="match status" value="1"/>
</dbReference>
<proteinExistence type="predicted"/>
<evidence type="ECO:0000256" key="4">
    <source>
        <dbReference type="ARBA" id="ARBA00022737"/>
    </source>
</evidence>
<evidence type="ECO:0000256" key="6">
    <source>
        <dbReference type="ARBA" id="ARBA00023136"/>
    </source>
</evidence>
<dbReference type="InterPro" id="IPR051102">
    <property type="entry name" value="IgSF_V-set/TM_domain"/>
</dbReference>
<reference evidence="12" key="2">
    <citation type="submission" date="2021-03" db="UniProtKB">
        <authorList>
            <consortium name="Ensembl"/>
        </authorList>
    </citation>
    <scope>IDENTIFICATION</scope>
</reference>
<feature type="signal peptide" evidence="10">
    <location>
        <begin position="1"/>
        <end position="23"/>
    </location>
</feature>
<dbReference type="GO" id="GO:0016020">
    <property type="term" value="C:membrane"/>
    <property type="evidence" value="ECO:0007669"/>
    <property type="project" value="UniProtKB-SubCell"/>
</dbReference>
<dbReference type="InterPro" id="IPR007110">
    <property type="entry name" value="Ig-like_dom"/>
</dbReference>
<evidence type="ECO:0000256" key="2">
    <source>
        <dbReference type="ARBA" id="ARBA00022692"/>
    </source>
</evidence>
<evidence type="ECO:0000256" key="7">
    <source>
        <dbReference type="ARBA" id="ARBA00023157"/>
    </source>
</evidence>
<dbReference type="FunFam" id="2.60.40.10:FF:003073">
    <property type="entry name" value="Immunoglobulin superfamily member 3-like"/>
    <property type="match status" value="1"/>
</dbReference>
<dbReference type="GeneTree" id="ENSGT00940000161314"/>
<dbReference type="Pfam" id="PF07686">
    <property type="entry name" value="V-set"/>
    <property type="match status" value="1"/>
</dbReference>
<evidence type="ECO:0000256" key="5">
    <source>
        <dbReference type="ARBA" id="ARBA00022989"/>
    </source>
</evidence>
<feature type="transmembrane region" description="Helical" evidence="9">
    <location>
        <begin position="584"/>
        <end position="610"/>
    </location>
</feature>
<sequence length="619" mass="67985">MRMRPSVWPGAPVLLFCLAFGGAREVQVPGGPLYRVEGTAVSIPCNVSGYEGPSLQNFEWFMYRPAAPDHSIAIASTKESKFAYAVYAARVQSGDIYIHRVGGDRAELRIKRLREEDAGVYECYTPTTDYLGSYSAKVLLRDTLTDTLPLTMILGESRSAPRGRLVPAPPLQLTLSEGSDLHVDCTALSDSPQHSHLSVSFGLTRPGAPVGRHTLQDIVSVQRDFSVEPAQSDPYSRRHQMGELRVEKSDSGTFKLVLSRAQPQDSGTYHCTAAQWLQDPDGTWQRVAEKRSILAEVTIQTIESQLKVSSGPRELTINSGEVLEMWCNVSLAVVPPPDVGFAAEWYRKATEDAPEQLVARLSQDGFVTMGGRYSGGEGGARHISLEKMPPLPGTYRLRIHSAQPGDVGLYSCRANALVTYPGARVEEVAQRVAPSVGVAMRTQDVALDAHTLLQSSTLHRGDTAILLCNVTVETPQPVRIAISWWAELPGEDPEETAGRLVASLSREGVSETGFRLFGEELVTDKAGPQCYRLRMYNIQPEDEGKYYCAATAWVQYPDLSWYNAATARSNSVTLYPYARAKDLLLIPMVAGVASALFVGIFILATVTCCYMKHLRIRKR</sequence>
<dbReference type="SUPFAM" id="SSF48726">
    <property type="entry name" value="Immunoglobulin"/>
    <property type="match status" value="4"/>
</dbReference>
<evidence type="ECO:0000256" key="9">
    <source>
        <dbReference type="SAM" id="Phobius"/>
    </source>
</evidence>
<name>A0A803JC29_XENTR</name>
<evidence type="ECO:0000256" key="10">
    <source>
        <dbReference type="SAM" id="SignalP"/>
    </source>
</evidence>
<comment type="subcellular location">
    <subcellularLocation>
        <location evidence="1">Membrane</location>
        <topology evidence="1">Single-pass membrane protein</topology>
    </subcellularLocation>
</comment>
<evidence type="ECO:0000256" key="3">
    <source>
        <dbReference type="ARBA" id="ARBA00022729"/>
    </source>
</evidence>
<accession>A0A803JC29</accession>
<dbReference type="InterPro" id="IPR003599">
    <property type="entry name" value="Ig_sub"/>
</dbReference>
<evidence type="ECO:0000256" key="8">
    <source>
        <dbReference type="ARBA" id="ARBA00023319"/>
    </source>
</evidence>
<dbReference type="InterPro" id="IPR013783">
    <property type="entry name" value="Ig-like_fold"/>
</dbReference>
<dbReference type="PANTHER" id="PTHR12207">
    <property type="entry name" value="V-SET AND TRANSMEMBRANE DOMAIN-CONTAINING PROTEIN"/>
    <property type="match status" value="1"/>
</dbReference>
<feature type="domain" description="Ig-like" evidence="11">
    <location>
        <begin position="161"/>
        <end position="273"/>
    </location>
</feature>
<dbReference type="PANTHER" id="PTHR12207:SF22">
    <property type="entry name" value="IMMUNOGLOBULIN SUPERFAMILY MEMBER 8"/>
    <property type="match status" value="1"/>
</dbReference>
<dbReference type="PROSITE" id="PS50835">
    <property type="entry name" value="IG_LIKE"/>
    <property type="match status" value="4"/>
</dbReference>
<feature type="domain" description="Ig-like" evidence="11">
    <location>
        <begin position="304"/>
        <end position="433"/>
    </location>
</feature>
<protein>
    <recommendedName>
        <fullName evidence="11">Ig-like domain-containing protein</fullName>
    </recommendedName>
</protein>
<dbReference type="FunFam" id="2.60.40.10:FF:003745">
    <property type="match status" value="1"/>
</dbReference>
<keyword evidence="6 9" id="KW-0472">Membrane</keyword>
<feature type="domain" description="Ig-like" evidence="11">
    <location>
        <begin position="37"/>
        <end position="123"/>
    </location>
</feature>
<dbReference type="SMART" id="SM00406">
    <property type="entry name" value="IGv"/>
    <property type="match status" value="4"/>
</dbReference>
<dbReference type="InterPro" id="IPR013106">
    <property type="entry name" value="Ig_V-set"/>
</dbReference>
<dbReference type="FunFam" id="2.60.40.10:FF:000191">
    <property type="entry name" value="Immunoglobulin superfamily member 3"/>
    <property type="match status" value="1"/>
</dbReference>
<reference evidence="12" key="1">
    <citation type="journal article" date="2010" name="Science">
        <title>The genome of the Western clawed frog Xenopus tropicalis.</title>
        <authorList>
            <person name="Hellsten U."/>
            <person name="Harland R.M."/>
            <person name="Gilchrist M.J."/>
            <person name="Hendrix D."/>
            <person name="Jurka J."/>
            <person name="Kapitonov V."/>
            <person name="Ovcharenko I."/>
            <person name="Putnam N.H."/>
            <person name="Shu S."/>
            <person name="Taher L."/>
            <person name="Blitz I.L."/>
            <person name="Blumberg B."/>
            <person name="Dichmann D.S."/>
            <person name="Dubchak I."/>
            <person name="Amaya E."/>
            <person name="Detter J.C."/>
            <person name="Fletcher R."/>
            <person name="Gerhard D.S."/>
            <person name="Goodstein D."/>
            <person name="Graves T."/>
            <person name="Grigoriev I.V."/>
            <person name="Grimwood J."/>
            <person name="Kawashima T."/>
            <person name="Lindquist E."/>
            <person name="Lucas S.M."/>
            <person name="Mead P.E."/>
            <person name="Mitros T."/>
            <person name="Ogino H."/>
            <person name="Ohta Y."/>
            <person name="Poliakov A.V."/>
            <person name="Pollet N."/>
            <person name="Robert J."/>
            <person name="Salamov A."/>
            <person name="Sater A.K."/>
            <person name="Schmutz J."/>
            <person name="Terry A."/>
            <person name="Vize P.D."/>
            <person name="Warren W.C."/>
            <person name="Wells D."/>
            <person name="Wills A."/>
            <person name="Wilson R.K."/>
            <person name="Zimmerman L.B."/>
            <person name="Zorn A.M."/>
            <person name="Grainger R."/>
            <person name="Grammer T."/>
            <person name="Khokha M.K."/>
            <person name="Richardson P.M."/>
            <person name="Rokhsar D.S."/>
        </authorList>
    </citation>
    <scope>NUCLEOTIDE SEQUENCE [LARGE SCALE GENOMIC DNA]</scope>
    <source>
        <strain evidence="12">Nigerian</strain>
    </source>
</reference>
<keyword evidence="8" id="KW-0393">Immunoglobulin domain</keyword>
<keyword evidence="5 9" id="KW-1133">Transmembrane helix</keyword>
<keyword evidence="3 10" id="KW-0732">Signal</keyword>
<dbReference type="Gene3D" id="2.60.40.10">
    <property type="entry name" value="Immunoglobulins"/>
    <property type="match status" value="4"/>
</dbReference>
<feature type="domain" description="Ig-like" evidence="11">
    <location>
        <begin position="434"/>
        <end position="573"/>
    </location>
</feature>
<organism evidence="12">
    <name type="scientific">Xenopus tropicalis</name>
    <name type="common">Western clawed frog</name>
    <name type="synonym">Silurana tropicalis</name>
    <dbReference type="NCBI Taxonomy" id="8364"/>
    <lineage>
        <taxon>Eukaryota</taxon>
        <taxon>Metazoa</taxon>
        <taxon>Chordata</taxon>
        <taxon>Craniata</taxon>
        <taxon>Vertebrata</taxon>
        <taxon>Euteleostomi</taxon>
        <taxon>Amphibia</taxon>
        <taxon>Batrachia</taxon>
        <taxon>Anura</taxon>
        <taxon>Pipoidea</taxon>
        <taxon>Pipidae</taxon>
        <taxon>Xenopodinae</taxon>
        <taxon>Xenopus</taxon>
        <taxon>Silurana</taxon>
    </lineage>
</organism>
<evidence type="ECO:0000259" key="11">
    <source>
        <dbReference type="PROSITE" id="PS50835"/>
    </source>
</evidence>